<sequence>MATAGAMLCRRTPDADWMTVQLFALLHDCERVDDGDDPRHGERAAALVRSLAAEGTIRGSEAEIERLAYACADHAHGYTVADPTIGVCWDSDRLNLWRVGVPPSPKYLSTAAGRDVDLTLWAMTLHDTAPSWNAIRSEAFDPTPYGGPDTSWDLAEVRDEFLSAL</sequence>
<evidence type="ECO:0008006" key="3">
    <source>
        <dbReference type="Google" id="ProtNLM"/>
    </source>
</evidence>
<protein>
    <recommendedName>
        <fullName evidence="3">HD domain-containing protein</fullName>
    </recommendedName>
</protein>
<dbReference type="AlphaFoldDB" id="A0A9W7NEQ4"/>
<comment type="caution">
    <text evidence="1">The sequence shown here is derived from an EMBL/GenBank/DDBJ whole genome shotgun (WGS) entry which is preliminary data.</text>
</comment>
<dbReference type="SUPFAM" id="SSF109604">
    <property type="entry name" value="HD-domain/PDEase-like"/>
    <property type="match status" value="1"/>
</dbReference>
<gene>
    <name evidence="1" type="ORF">DS843_30460</name>
</gene>
<organism evidence="1 2">
    <name type="scientific">Roseomonas genomospecies 6</name>
    <dbReference type="NCBI Taxonomy" id="214106"/>
    <lineage>
        <taxon>Bacteria</taxon>
        <taxon>Pseudomonadati</taxon>
        <taxon>Pseudomonadota</taxon>
        <taxon>Alphaproteobacteria</taxon>
        <taxon>Acetobacterales</taxon>
        <taxon>Roseomonadaceae</taxon>
        <taxon>Roseomonas</taxon>
    </lineage>
</organism>
<reference evidence="1 2" key="1">
    <citation type="submission" date="2018-07" db="EMBL/GenBank/DDBJ databases">
        <title>Genome sequence of Azospirillum sp. ATCC 49961.</title>
        <authorList>
            <person name="Sant'Anna F.H."/>
            <person name="Baldani J.I."/>
            <person name="Zilli J.E."/>
            <person name="Reis V.M."/>
            <person name="Hartmann A."/>
            <person name="Cruz L."/>
            <person name="de Souza E.M."/>
            <person name="de Oliveira Pedrosa F."/>
            <person name="Passaglia L.M.P."/>
        </authorList>
    </citation>
    <scope>NUCLEOTIDE SEQUENCE [LARGE SCALE GENOMIC DNA]</scope>
    <source>
        <strain evidence="1 2">ATCC 49961</strain>
    </source>
</reference>
<accession>A0A9W7NEQ4</accession>
<evidence type="ECO:0000313" key="1">
    <source>
        <dbReference type="EMBL" id="KAA0675693.1"/>
    </source>
</evidence>
<dbReference type="EMBL" id="QOKW01000060">
    <property type="protein sequence ID" value="KAA0675693.1"/>
    <property type="molecule type" value="Genomic_DNA"/>
</dbReference>
<evidence type="ECO:0000313" key="2">
    <source>
        <dbReference type="Proteomes" id="UP000480854"/>
    </source>
</evidence>
<dbReference type="Proteomes" id="UP000480854">
    <property type="component" value="Unassembled WGS sequence"/>
</dbReference>
<keyword evidence="2" id="KW-1185">Reference proteome</keyword>
<name>A0A9W7NEQ4_9PROT</name>
<dbReference type="Gene3D" id="1.10.3210.10">
    <property type="entry name" value="Hypothetical protein af1432"/>
    <property type="match status" value="1"/>
</dbReference>
<proteinExistence type="predicted"/>